<accession>A0ABY2PUC0</accession>
<evidence type="ECO:0000256" key="1">
    <source>
        <dbReference type="ARBA" id="ARBA00023172"/>
    </source>
</evidence>
<sequence>MRDSTELKFGPNPPPFHEIRSLASRLCERERGEDFAQRLLGHKNLTMTKKYLDARGAEYVMV</sequence>
<dbReference type="InterPro" id="IPR013762">
    <property type="entry name" value="Integrase-like_cat_sf"/>
</dbReference>
<reference evidence="3 4" key="1">
    <citation type="submission" date="2018-05" db="EMBL/GenBank/DDBJ databases">
        <title>Isolation and genomic analyses of lactose-positive bacteria from faecal samples of preterm neonates.</title>
        <authorList>
            <person name="Chen Y."/>
            <person name="Brook T.C."/>
            <person name="O'Neill I."/>
            <person name="Soe C.Z."/>
            <person name="Hall L.J."/>
            <person name="Hoyles L."/>
        </authorList>
    </citation>
    <scope>NUCLEOTIDE SEQUENCE [LARGE SCALE GENOMIC DNA]</scope>
    <source>
        <strain evidence="3 4">P080C CL</strain>
    </source>
</reference>
<name>A0ABY2PUC0_9ENTR</name>
<evidence type="ECO:0000313" key="3">
    <source>
        <dbReference type="EMBL" id="THE37538.1"/>
    </source>
</evidence>
<comment type="caution">
    <text evidence="3">The sequence shown here is derived from an EMBL/GenBank/DDBJ whole genome shotgun (WGS) entry which is preliminary data.</text>
</comment>
<dbReference type="Pfam" id="PF00589">
    <property type="entry name" value="Phage_integrase"/>
    <property type="match status" value="1"/>
</dbReference>
<dbReference type="Proteomes" id="UP000306790">
    <property type="component" value="Unassembled WGS sequence"/>
</dbReference>
<protein>
    <submittedName>
        <fullName evidence="3">Integrase</fullName>
    </submittedName>
</protein>
<gene>
    <name evidence="3" type="ORF">DJ535_14240</name>
</gene>
<evidence type="ECO:0000259" key="2">
    <source>
        <dbReference type="Pfam" id="PF00589"/>
    </source>
</evidence>
<evidence type="ECO:0000313" key="4">
    <source>
        <dbReference type="Proteomes" id="UP000306790"/>
    </source>
</evidence>
<dbReference type="InterPro" id="IPR002104">
    <property type="entry name" value="Integrase_catalytic"/>
</dbReference>
<proteinExistence type="predicted"/>
<dbReference type="InterPro" id="IPR011010">
    <property type="entry name" value="DNA_brk_join_enz"/>
</dbReference>
<feature type="domain" description="Tyr recombinase" evidence="2">
    <location>
        <begin position="12"/>
        <end position="54"/>
    </location>
</feature>
<dbReference type="SUPFAM" id="SSF56349">
    <property type="entry name" value="DNA breaking-rejoining enzymes"/>
    <property type="match status" value="1"/>
</dbReference>
<dbReference type="Gene3D" id="1.10.443.10">
    <property type="entry name" value="Intergrase catalytic core"/>
    <property type="match status" value="1"/>
</dbReference>
<dbReference type="EMBL" id="QFVP01000008">
    <property type="protein sequence ID" value="THE37538.1"/>
    <property type="molecule type" value="Genomic_DNA"/>
</dbReference>
<keyword evidence="4" id="KW-1185">Reference proteome</keyword>
<keyword evidence="1" id="KW-0233">DNA recombination</keyword>
<organism evidence="3 4">
    <name type="scientific">Citrobacter murliniae</name>
    <dbReference type="NCBI Taxonomy" id="67829"/>
    <lineage>
        <taxon>Bacteria</taxon>
        <taxon>Pseudomonadati</taxon>
        <taxon>Pseudomonadota</taxon>
        <taxon>Gammaproteobacteria</taxon>
        <taxon>Enterobacterales</taxon>
        <taxon>Enterobacteriaceae</taxon>
        <taxon>Citrobacter</taxon>
        <taxon>Citrobacter freundii complex</taxon>
    </lineage>
</organism>